<keyword evidence="3 5" id="KW-0067">ATP-binding</keyword>
<dbReference type="Pfam" id="PF00005">
    <property type="entry name" value="ABC_tran"/>
    <property type="match status" value="1"/>
</dbReference>
<keyword evidence="1" id="KW-0813">Transport</keyword>
<dbReference type="InterPro" id="IPR003439">
    <property type="entry name" value="ABC_transporter-like_ATP-bd"/>
</dbReference>
<dbReference type="InterPro" id="IPR017871">
    <property type="entry name" value="ABC_transporter-like_CS"/>
</dbReference>
<name>A0A3G1KUX8_FORW1</name>
<dbReference type="PANTHER" id="PTHR43423">
    <property type="entry name" value="ABC TRANSPORTER I FAMILY MEMBER 17"/>
    <property type="match status" value="1"/>
</dbReference>
<dbReference type="KEGG" id="fwa:DCMF_17135"/>
<sequence>MAPFNLFDLNQSKGNVSTPGTSVIEVLGVSVRYQENQVLSDVHLSIKEHQITAFIGPSGCGKTTLLRCFNRMNDLIKGFQIQGTITFNNTNIYDTTQDPIALRKKIGMVFQQPNPFPKSIYNNMKLPLEENNSSKMTRQKIEEVIITKLKDTTLFDEVKERMHHSALKLSGGQQQRLCIARALTVNPEVLLLDEPCAALDPISMMKIENMLQDLKKKYTIVIVTHNLQQAARIADYVAFFYQGQIEEQGFPEDIFTNPKSEITAKYLEGAF</sequence>
<dbReference type="EMBL" id="CP017634">
    <property type="protein sequence ID" value="ATW26251.1"/>
    <property type="molecule type" value="Genomic_DNA"/>
</dbReference>
<feature type="domain" description="ABC transporter" evidence="4">
    <location>
        <begin position="24"/>
        <end position="267"/>
    </location>
</feature>
<dbReference type="GO" id="GO:0005315">
    <property type="term" value="F:phosphate transmembrane transporter activity"/>
    <property type="evidence" value="ECO:0007669"/>
    <property type="project" value="InterPro"/>
</dbReference>
<dbReference type="CDD" id="cd03260">
    <property type="entry name" value="ABC_PstB_phosphate_transporter"/>
    <property type="match status" value="1"/>
</dbReference>
<dbReference type="SMART" id="SM00382">
    <property type="entry name" value="AAA"/>
    <property type="match status" value="1"/>
</dbReference>
<evidence type="ECO:0000256" key="3">
    <source>
        <dbReference type="ARBA" id="ARBA00022840"/>
    </source>
</evidence>
<dbReference type="PANTHER" id="PTHR43423:SF1">
    <property type="entry name" value="ABC TRANSPORTER I FAMILY MEMBER 17"/>
    <property type="match status" value="1"/>
</dbReference>
<evidence type="ECO:0000256" key="2">
    <source>
        <dbReference type="ARBA" id="ARBA00022741"/>
    </source>
</evidence>
<dbReference type="GO" id="GO:0005524">
    <property type="term" value="F:ATP binding"/>
    <property type="evidence" value="ECO:0007669"/>
    <property type="project" value="UniProtKB-KW"/>
</dbReference>
<dbReference type="PROSITE" id="PS00211">
    <property type="entry name" value="ABC_TRANSPORTER_1"/>
    <property type="match status" value="1"/>
</dbReference>
<dbReference type="RefSeq" id="WP_148135546.1">
    <property type="nucleotide sequence ID" value="NZ_CP017634.1"/>
</dbReference>
<proteinExistence type="predicted"/>
<gene>
    <name evidence="5" type="ORF">DCMF_17135</name>
</gene>
<dbReference type="GO" id="GO:0035435">
    <property type="term" value="P:phosphate ion transmembrane transport"/>
    <property type="evidence" value="ECO:0007669"/>
    <property type="project" value="InterPro"/>
</dbReference>
<dbReference type="GO" id="GO:0016020">
    <property type="term" value="C:membrane"/>
    <property type="evidence" value="ECO:0007669"/>
    <property type="project" value="InterPro"/>
</dbReference>
<dbReference type="InterPro" id="IPR027417">
    <property type="entry name" value="P-loop_NTPase"/>
</dbReference>
<dbReference type="Gene3D" id="3.40.50.300">
    <property type="entry name" value="P-loop containing nucleotide triphosphate hydrolases"/>
    <property type="match status" value="1"/>
</dbReference>
<dbReference type="AlphaFoldDB" id="A0A3G1KUX8"/>
<dbReference type="InterPro" id="IPR005670">
    <property type="entry name" value="PstB-like"/>
</dbReference>
<dbReference type="GO" id="GO:0016887">
    <property type="term" value="F:ATP hydrolysis activity"/>
    <property type="evidence" value="ECO:0007669"/>
    <property type="project" value="InterPro"/>
</dbReference>
<dbReference type="Proteomes" id="UP000323521">
    <property type="component" value="Chromosome"/>
</dbReference>
<dbReference type="SUPFAM" id="SSF52540">
    <property type="entry name" value="P-loop containing nucleoside triphosphate hydrolases"/>
    <property type="match status" value="1"/>
</dbReference>
<organism evidence="5 6">
    <name type="scientific">Formimonas warabiya</name>
    <dbReference type="NCBI Taxonomy" id="1761012"/>
    <lineage>
        <taxon>Bacteria</taxon>
        <taxon>Bacillati</taxon>
        <taxon>Bacillota</taxon>
        <taxon>Clostridia</taxon>
        <taxon>Eubacteriales</taxon>
        <taxon>Peptococcaceae</taxon>
        <taxon>Candidatus Formimonas</taxon>
    </lineage>
</organism>
<evidence type="ECO:0000256" key="1">
    <source>
        <dbReference type="ARBA" id="ARBA00022448"/>
    </source>
</evidence>
<keyword evidence="2" id="KW-0547">Nucleotide-binding</keyword>
<accession>A0A3G1KUX8</accession>
<dbReference type="InterPro" id="IPR003593">
    <property type="entry name" value="AAA+_ATPase"/>
</dbReference>
<dbReference type="NCBIfam" id="TIGR00972">
    <property type="entry name" value="3a0107s01c2"/>
    <property type="match status" value="1"/>
</dbReference>
<dbReference type="PROSITE" id="PS50893">
    <property type="entry name" value="ABC_TRANSPORTER_2"/>
    <property type="match status" value="1"/>
</dbReference>
<evidence type="ECO:0000313" key="6">
    <source>
        <dbReference type="Proteomes" id="UP000323521"/>
    </source>
</evidence>
<protein>
    <submittedName>
        <fullName evidence="5">Phosphate ABC transporter ATP-binding protein</fullName>
    </submittedName>
</protein>
<keyword evidence="6" id="KW-1185">Reference proteome</keyword>
<reference evidence="5 6" key="1">
    <citation type="submission" date="2016-10" db="EMBL/GenBank/DDBJ databases">
        <title>Complete Genome Sequence of Peptococcaceae strain DCMF.</title>
        <authorList>
            <person name="Edwards R.J."/>
            <person name="Holland S.I."/>
            <person name="Deshpande N.P."/>
            <person name="Wong Y.K."/>
            <person name="Ertan H."/>
            <person name="Manefield M."/>
            <person name="Russell T.L."/>
            <person name="Lee M.J."/>
        </authorList>
    </citation>
    <scope>NUCLEOTIDE SEQUENCE [LARGE SCALE GENOMIC DNA]</scope>
    <source>
        <strain evidence="5 6">DCMF</strain>
    </source>
</reference>
<dbReference type="OrthoDB" id="9802264at2"/>
<evidence type="ECO:0000313" key="5">
    <source>
        <dbReference type="EMBL" id="ATW26251.1"/>
    </source>
</evidence>
<evidence type="ECO:0000259" key="4">
    <source>
        <dbReference type="PROSITE" id="PS50893"/>
    </source>
</evidence>